<dbReference type="RefSeq" id="WP_279573277.1">
    <property type="nucleotide sequence ID" value="NZ_LWID01000001.1"/>
</dbReference>
<dbReference type="GO" id="GO:0043107">
    <property type="term" value="P:type IV pilus-dependent motility"/>
    <property type="evidence" value="ECO:0007669"/>
    <property type="project" value="TreeGrafter"/>
</dbReference>
<dbReference type="NCBIfam" id="TIGR02532">
    <property type="entry name" value="IV_pilin_GFxxxE"/>
    <property type="match status" value="1"/>
</dbReference>
<evidence type="ECO:0000256" key="3">
    <source>
        <dbReference type="SAM" id="Phobius"/>
    </source>
</evidence>
<keyword evidence="3" id="KW-0472">Membrane</keyword>
<dbReference type="SUPFAM" id="SSF54523">
    <property type="entry name" value="Pili subunits"/>
    <property type="match status" value="1"/>
</dbReference>
<dbReference type="AlphaFoldDB" id="A0A9X4PII2"/>
<accession>A0A9X4PII2</accession>
<dbReference type="PANTHER" id="PTHR30093">
    <property type="entry name" value="GENERAL SECRETION PATHWAY PROTEIN G"/>
    <property type="match status" value="1"/>
</dbReference>
<feature type="transmembrane region" description="Helical" evidence="3">
    <location>
        <begin position="20"/>
        <end position="41"/>
    </location>
</feature>
<evidence type="ECO:0000313" key="4">
    <source>
        <dbReference type="EMBL" id="MDG6895915.1"/>
    </source>
</evidence>
<comment type="similarity">
    <text evidence="1">Belongs to the N-Me-Phe pilin family.</text>
</comment>
<dbReference type="Proteomes" id="UP001155500">
    <property type="component" value="Unassembled WGS sequence"/>
</dbReference>
<dbReference type="InterPro" id="IPR012902">
    <property type="entry name" value="N_methyl_site"/>
</dbReference>
<dbReference type="Gene3D" id="3.30.700.10">
    <property type="entry name" value="Glycoprotein, Type 4 Pilin"/>
    <property type="match status" value="1"/>
</dbReference>
<evidence type="ECO:0000256" key="2">
    <source>
        <dbReference type="ARBA" id="ARBA00022481"/>
    </source>
</evidence>
<dbReference type="PANTHER" id="PTHR30093:SF34">
    <property type="entry name" value="PREPILIN PEPTIDASE-DEPENDENT PROTEIN D"/>
    <property type="match status" value="1"/>
</dbReference>
<name>A0A9X4PII2_9PAST</name>
<reference evidence="4" key="1">
    <citation type="submission" date="2016-03" db="EMBL/GenBank/DDBJ databases">
        <title>Co-evolution between Pasteurellaceae and their hosts.</title>
        <authorList>
            <person name="Hansen M.J."/>
            <person name="Bojesen A.M."/>
            <person name="Planet P."/>
        </authorList>
    </citation>
    <scope>NUCLEOTIDE SEQUENCE</scope>
    <source>
        <strain evidence="4">146/S8/89</strain>
    </source>
</reference>
<evidence type="ECO:0000313" key="5">
    <source>
        <dbReference type="Proteomes" id="UP001155500"/>
    </source>
</evidence>
<comment type="caution">
    <text evidence="4">The sequence shown here is derived from an EMBL/GenBank/DDBJ whole genome shotgun (WGS) entry which is preliminary data.</text>
</comment>
<dbReference type="Pfam" id="PF07963">
    <property type="entry name" value="N_methyl"/>
    <property type="match status" value="1"/>
</dbReference>
<dbReference type="EMBL" id="LWID01000001">
    <property type="protein sequence ID" value="MDG6895915.1"/>
    <property type="molecule type" value="Genomic_DNA"/>
</dbReference>
<keyword evidence="5" id="KW-1185">Reference proteome</keyword>
<keyword evidence="3" id="KW-0812">Transmembrane</keyword>
<protein>
    <submittedName>
        <fullName evidence="4">Prepilin-type N-terminal cleavage/methylation domain-containing protein</fullName>
    </submittedName>
</protein>
<keyword evidence="2" id="KW-0488">Methylation</keyword>
<proteinExistence type="inferred from homology"/>
<keyword evidence="3" id="KW-1133">Transmembrane helix</keyword>
<gene>
    <name evidence="4" type="ORF">A6A20_09860</name>
</gene>
<dbReference type="GO" id="GO:0044096">
    <property type="term" value="C:type IV pilus"/>
    <property type="evidence" value="ECO:0007669"/>
    <property type="project" value="TreeGrafter"/>
</dbReference>
<dbReference type="PROSITE" id="PS00409">
    <property type="entry name" value="PROKAR_NTER_METHYL"/>
    <property type="match status" value="1"/>
</dbReference>
<sequence length="151" mass="16263">MQSYLISIFYQTRIRKGFTLIELMIVVAIIAILATIAIPSYQNHTKKAAISELLQAVAPYRSEVELCVYTTNDVKKCSGGQNGIQANLTESKSRYLSSITVNGGVISVEGKGSLQDIGYSLTAQGDLSKGVSWVTACKGDKNLFPTGFCGD</sequence>
<evidence type="ECO:0000256" key="1">
    <source>
        <dbReference type="ARBA" id="ARBA00005233"/>
    </source>
</evidence>
<dbReference type="InterPro" id="IPR045584">
    <property type="entry name" value="Pilin-like"/>
</dbReference>
<organism evidence="4 5">
    <name type="scientific">Volucribacter amazonae</name>
    <dbReference type="NCBI Taxonomy" id="256731"/>
    <lineage>
        <taxon>Bacteria</taxon>
        <taxon>Pseudomonadati</taxon>
        <taxon>Pseudomonadota</taxon>
        <taxon>Gammaproteobacteria</taxon>
        <taxon>Pasteurellales</taxon>
        <taxon>Pasteurellaceae</taxon>
        <taxon>Volucribacter</taxon>
    </lineage>
</organism>